<dbReference type="InterPro" id="IPR001394">
    <property type="entry name" value="Peptidase_C19_UCH"/>
</dbReference>
<dbReference type="Proteomes" id="UP001162131">
    <property type="component" value="Unassembled WGS sequence"/>
</dbReference>
<protein>
    <recommendedName>
        <fullName evidence="1">USP domain-containing protein</fullName>
    </recommendedName>
</protein>
<evidence type="ECO:0000259" key="1">
    <source>
        <dbReference type="PROSITE" id="PS50235"/>
    </source>
</evidence>
<proteinExistence type="predicted"/>
<sequence>MPPNNKLNAKRCLENIKSKEDQLNLQCEVCQEINSFTVKVDSFEMPKILVFYVTDTSSKNRKPETEINFQESDYKLYAVICYYKAEQCSHYIAYTCEDEKWYQFNDAFVTEDLPDYDHAYMLFYSKLGNSI</sequence>
<feature type="domain" description="USP" evidence="1">
    <location>
        <begin position="1"/>
        <end position="127"/>
    </location>
</feature>
<organism evidence="2 3">
    <name type="scientific">Blepharisma stoltei</name>
    <dbReference type="NCBI Taxonomy" id="1481888"/>
    <lineage>
        <taxon>Eukaryota</taxon>
        <taxon>Sar</taxon>
        <taxon>Alveolata</taxon>
        <taxon>Ciliophora</taxon>
        <taxon>Postciliodesmatophora</taxon>
        <taxon>Heterotrichea</taxon>
        <taxon>Heterotrichida</taxon>
        <taxon>Blepharismidae</taxon>
        <taxon>Blepharisma</taxon>
    </lineage>
</organism>
<comment type="caution">
    <text evidence="2">The sequence shown here is derived from an EMBL/GenBank/DDBJ whole genome shotgun (WGS) entry which is preliminary data.</text>
</comment>
<evidence type="ECO:0000313" key="2">
    <source>
        <dbReference type="EMBL" id="CAG9312700.1"/>
    </source>
</evidence>
<dbReference type="SUPFAM" id="SSF54001">
    <property type="entry name" value="Cysteine proteinases"/>
    <property type="match status" value="1"/>
</dbReference>
<dbReference type="Gene3D" id="3.90.70.10">
    <property type="entry name" value="Cysteine proteinases"/>
    <property type="match status" value="1"/>
</dbReference>
<dbReference type="InterPro" id="IPR050185">
    <property type="entry name" value="Ub_carboxyl-term_hydrolase"/>
</dbReference>
<dbReference type="InterPro" id="IPR038765">
    <property type="entry name" value="Papain-like_cys_pep_sf"/>
</dbReference>
<evidence type="ECO:0000313" key="3">
    <source>
        <dbReference type="Proteomes" id="UP001162131"/>
    </source>
</evidence>
<dbReference type="EMBL" id="CAJZBQ010000008">
    <property type="protein sequence ID" value="CAG9312700.1"/>
    <property type="molecule type" value="Genomic_DNA"/>
</dbReference>
<keyword evidence="3" id="KW-1185">Reference proteome</keyword>
<name>A0AAU9IT73_9CILI</name>
<accession>A0AAU9IT73</accession>
<dbReference type="InterPro" id="IPR028889">
    <property type="entry name" value="USP"/>
</dbReference>
<dbReference type="Pfam" id="PF00443">
    <property type="entry name" value="UCH"/>
    <property type="match status" value="1"/>
</dbReference>
<dbReference type="GO" id="GO:0004843">
    <property type="term" value="F:cysteine-type deubiquitinase activity"/>
    <property type="evidence" value="ECO:0007669"/>
    <property type="project" value="InterPro"/>
</dbReference>
<gene>
    <name evidence="2" type="ORF">BSTOLATCC_MIC7224</name>
</gene>
<dbReference type="AlphaFoldDB" id="A0AAU9IT73"/>
<dbReference type="PROSITE" id="PS50235">
    <property type="entry name" value="USP_3"/>
    <property type="match status" value="1"/>
</dbReference>
<dbReference type="PANTHER" id="PTHR21646">
    <property type="entry name" value="UBIQUITIN CARBOXYL-TERMINAL HYDROLASE"/>
    <property type="match status" value="1"/>
</dbReference>
<reference evidence="2" key="1">
    <citation type="submission" date="2021-09" db="EMBL/GenBank/DDBJ databases">
        <authorList>
            <consortium name="AG Swart"/>
            <person name="Singh M."/>
            <person name="Singh A."/>
            <person name="Seah K."/>
            <person name="Emmerich C."/>
        </authorList>
    </citation>
    <scope>NUCLEOTIDE SEQUENCE</scope>
    <source>
        <strain evidence="2">ATCC30299</strain>
    </source>
</reference>
<dbReference type="GO" id="GO:0016579">
    <property type="term" value="P:protein deubiquitination"/>
    <property type="evidence" value="ECO:0007669"/>
    <property type="project" value="InterPro"/>
</dbReference>